<sequence>MKFAIAILATLGALVAPGAVAQLTPAQVVAAINSVASITQNSNNVLSTLSTTTPSAQVITSSQTLVSNFNTIIGNINTHITAIRSSPVIPATTAQSRRQSAGDDIVAAWDNFVAIQQAFLVTVNSKGSIFAQFEVASPIAAVLSNLEQAVDSLASALIAVDPTDADAISAGQTALDNSLVTPGQGWCPPYCPP</sequence>
<evidence type="ECO:0000256" key="1">
    <source>
        <dbReference type="SAM" id="SignalP"/>
    </source>
</evidence>
<gene>
    <name evidence="2" type="ORF">MVEN_01304400</name>
</gene>
<name>A0A8H6XZP8_9AGAR</name>
<protein>
    <submittedName>
        <fullName evidence="2">Uncharacterized protein</fullName>
    </submittedName>
</protein>
<keyword evidence="3" id="KW-1185">Reference proteome</keyword>
<evidence type="ECO:0000313" key="3">
    <source>
        <dbReference type="Proteomes" id="UP000620124"/>
    </source>
</evidence>
<evidence type="ECO:0000313" key="2">
    <source>
        <dbReference type="EMBL" id="KAF7350027.1"/>
    </source>
</evidence>
<comment type="caution">
    <text evidence="2">The sequence shown here is derived from an EMBL/GenBank/DDBJ whole genome shotgun (WGS) entry which is preliminary data.</text>
</comment>
<feature type="signal peptide" evidence="1">
    <location>
        <begin position="1"/>
        <end position="21"/>
    </location>
</feature>
<dbReference type="EMBL" id="JACAZI010000010">
    <property type="protein sequence ID" value="KAF7350027.1"/>
    <property type="molecule type" value="Genomic_DNA"/>
</dbReference>
<dbReference type="Proteomes" id="UP000620124">
    <property type="component" value="Unassembled WGS sequence"/>
</dbReference>
<feature type="chain" id="PRO_5034525387" evidence="1">
    <location>
        <begin position="22"/>
        <end position="193"/>
    </location>
</feature>
<organism evidence="2 3">
    <name type="scientific">Mycena venus</name>
    <dbReference type="NCBI Taxonomy" id="2733690"/>
    <lineage>
        <taxon>Eukaryota</taxon>
        <taxon>Fungi</taxon>
        <taxon>Dikarya</taxon>
        <taxon>Basidiomycota</taxon>
        <taxon>Agaricomycotina</taxon>
        <taxon>Agaricomycetes</taxon>
        <taxon>Agaricomycetidae</taxon>
        <taxon>Agaricales</taxon>
        <taxon>Marasmiineae</taxon>
        <taxon>Mycenaceae</taxon>
        <taxon>Mycena</taxon>
    </lineage>
</organism>
<reference evidence="2" key="1">
    <citation type="submission" date="2020-05" db="EMBL/GenBank/DDBJ databases">
        <title>Mycena genomes resolve the evolution of fungal bioluminescence.</title>
        <authorList>
            <person name="Tsai I.J."/>
        </authorList>
    </citation>
    <scope>NUCLEOTIDE SEQUENCE</scope>
    <source>
        <strain evidence="2">CCC161011</strain>
    </source>
</reference>
<keyword evidence="1" id="KW-0732">Signal</keyword>
<accession>A0A8H6XZP8</accession>
<dbReference type="OrthoDB" id="3210262at2759"/>
<proteinExistence type="predicted"/>
<dbReference type="AlphaFoldDB" id="A0A8H6XZP8"/>